<accession>A0A137P7N2</accession>
<evidence type="ECO:0000313" key="2">
    <source>
        <dbReference type="Proteomes" id="UP000070444"/>
    </source>
</evidence>
<proteinExistence type="predicted"/>
<dbReference type="EMBL" id="KQ964487">
    <property type="protein sequence ID" value="KXN71005.1"/>
    <property type="molecule type" value="Genomic_DNA"/>
</dbReference>
<organism evidence="1 2">
    <name type="scientific">Conidiobolus coronatus (strain ATCC 28846 / CBS 209.66 / NRRL 28638)</name>
    <name type="common">Delacroixia coronata</name>
    <dbReference type="NCBI Taxonomy" id="796925"/>
    <lineage>
        <taxon>Eukaryota</taxon>
        <taxon>Fungi</taxon>
        <taxon>Fungi incertae sedis</taxon>
        <taxon>Zoopagomycota</taxon>
        <taxon>Entomophthoromycotina</taxon>
        <taxon>Entomophthoromycetes</taxon>
        <taxon>Entomophthorales</taxon>
        <taxon>Ancylistaceae</taxon>
        <taxon>Conidiobolus</taxon>
    </lineage>
</organism>
<dbReference type="AlphaFoldDB" id="A0A137P7N2"/>
<evidence type="ECO:0000313" key="1">
    <source>
        <dbReference type="EMBL" id="KXN71005.1"/>
    </source>
</evidence>
<keyword evidence="2" id="KW-1185">Reference proteome</keyword>
<gene>
    <name evidence="1" type="ORF">CONCODRAFT_6380</name>
</gene>
<protein>
    <submittedName>
        <fullName evidence="1">Uncharacterized protein</fullName>
    </submittedName>
</protein>
<sequence length="507" mass="57996">MEIKENLVELVDQLNLNTLPVDNSELDFSACLPLILNQFPEHCKPPSTELEEDFKLANSNIELVGWKLESSLYTILYNLNSIDYFNYLEKSESKLKNEDLISYWENLADIETFLNNAKYEEVIKLLIDTLYLIPTGSPSSIIDDNASIGQNIDRLKNILNATETTKIVGLLLSLIYLQLGFSSDKFSLESFISFFNLVQLNQTSTSIFLCNTISEWSEFISITVKYGIDSCFNPQLTQYAVKLLSQSLKLQPQRKIEFLRLVKSTPFMSDEVLRLPNDNPSQIADYWNALLLDPQSLISSISPSNNISSNSAGWNLLFWENFAPTASSNSSINLMKIDSLLRCTLAYQKHVGGLITEPFNAHTKVMANIYKALAPSPFPERVYCSTLAFLLVNLTFRFPNHNQYVRHLLEKFMQIFPYGVSYLLGMIFRLPDSWEQLKKDLNGWIGVEYPLNAMDPHQINAVKEHFLTEGIYPKRAKEILLSLPYTHYQPKEDHILVFGQPTNYLDP</sequence>
<dbReference type="Proteomes" id="UP000070444">
    <property type="component" value="Unassembled WGS sequence"/>
</dbReference>
<name>A0A137P7N2_CONC2</name>
<reference evidence="1 2" key="1">
    <citation type="journal article" date="2015" name="Genome Biol. Evol.">
        <title>Phylogenomic analyses indicate that early fungi evolved digesting cell walls of algal ancestors of land plants.</title>
        <authorList>
            <person name="Chang Y."/>
            <person name="Wang S."/>
            <person name="Sekimoto S."/>
            <person name="Aerts A.L."/>
            <person name="Choi C."/>
            <person name="Clum A."/>
            <person name="LaButti K.M."/>
            <person name="Lindquist E.A."/>
            <person name="Yee Ngan C."/>
            <person name="Ohm R.A."/>
            <person name="Salamov A.A."/>
            <person name="Grigoriev I.V."/>
            <person name="Spatafora J.W."/>
            <person name="Berbee M.L."/>
        </authorList>
    </citation>
    <scope>NUCLEOTIDE SEQUENCE [LARGE SCALE GENOMIC DNA]</scope>
    <source>
        <strain evidence="1 2">NRRL 28638</strain>
    </source>
</reference>